<reference evidence="1 2" key="1">
    <citation type="submission" date="2019-09" db="EMBL/GenBank/DDBJ databases">
        <title>Taxonomic organization of the family Brucellaceae based on a phylogenomic approach.</title>
        <authorList>
            <person name="Leclercq S."/>
            <person name="Cloeckaert A."/>
            <person name="Zygmunt M.S."/>
        </authorList>
    </citation>
    <scope>NUCLEOTIDE SEQUENCE [LARGE SCALE GENOMIC DNA]</scope>
    <source>
        <strain evidence="1 2">CCUG 34461</strain>
    </source>
</reference>
<name>A0A6I0DP67_BRUAN</name>
<dbReference type="AlphaFoldDB" id="A0A6I0DP67"/>
<sequence>MLQVITGKFFRDVALYETLHRGIFYSNYSMFRDAEVSTVVGRLLPSSAMGGLATFTYEITEKLEAVNIDGSPSIMIATGGDTLANDFAAVISFALNITCTTDPDLTRRLIANKHPSLGTARIPSRYLRRMFDGRIQSVPGDIETLQRFVERLVGLDRPAFEAAMRSIRQYVIAAHRLSDNPDLSYTLFVAAIESLAQKQEPGSAKWDDYDATKRKRIENALDGAPDPVADAVRKAILENEHTALRRRFRAFVLEHLKPEFFRQEAEGIASPVVRSDLVHAIDRAYDIRSAYIHAIKPMPRILDSMDERFESCETEHGEPVLTFNGLARLSRHIILSFIERQQSARASDFNYREALPNIVTMRLASHYWIGNVAGFTHRTARKHLGALLQQLAAANMKESGAQITDLRPLLEKIEQELPTLATVENRVPMLAIYAVWFLHMGAANQMPGAEALISKYEPDLKQPTVDGLFLHVMTNNEPPWSLEQSESLLDAYYQKKHRKGGLQAGAFYEAAVNLWCAEQFRSAGDERKARGLIALAVENYPSHAALKEFERTTINAALPEIDWTIILLPRKDDLPPTPTPTTEV</sequence>
<dbReference type="RefSeq" id="WP_151576672.1">
    <property type="nucleotide sequence ID" value="NZ_WBWX01000004.1"/>
</dbReference>
<gene>
    <name evidence="1" type="ORF">F9L06_13495</name>
</gene>
<dbReference type="Proteomes" id="UP000441102">
    <property type="component" value="Unassembled WGS sequence"/>
</dbReference>
<accession>A0A6I0DP67</accession>
<proteinExistence type="predicted"/>
<comment type="caution">
    <text evidence="1">The sequence shown here is derived from an EMBL/GenBank/DDBJ whole genome shotgun (WGS) entry which is preliminary data.</text>
</comment>
<organism evidence="1 2">
    <name type="scientific">Brucella anthropi</name>
    <name type="common">Ochrobactrum anthropi</name>
    <dbReference type="NCBI Taxonomy" id="529"/>
    <lineage>
        <taxon>Bacteria</taxon>
        <taxon>Pseudomonadati</taxon>
        <taxon>Pseudomonadota</taxon>
        <taxon>Alphaproteobacteria</taxon>
        <taxon>Hyphomicrobiales</taxon>
        <taxon>Brucellaceae</taxon>
        <taxon>Brucella/Ochrobactrum group</taxon>
        <taxon>Brucella</taxon>
    </lineage>
</organism>
<evidence type="ECO:0000313" key="1">
    <source>
        <dbReference type="EMBL" id="KAB2797339.1"/>
    </source>
</evidence>
<protein>
    <submittedName>
        <fullName evidence="1">Uncharacterized protein</fullName>
    </submittedName>
</protein>
<dbReference type="EMBL" id="WBWX01000004">
    <property type="protein sequence ID" value="KAB2797339.1"/>
    <property type="molecule type" value="Genomic_DNA"/>
</dbReference>
<evidence type="ECO:0000313" key="2">
    <source>
        <dbReference type="Proteomes" id="UP000441102"/>
    </source>
</evidence>